<dbReference type="PROSITE" id="PS00444">
    <property type="entry name" value="POLYPRENYL_SYNTHASE_2"/>
    <property type="match status" value="1"/>
</dbReference>
<dbReference type="PANTHER" id="PTHR12001">
    <property type="entry name" value="GERANYLGERANYL PYROPHOSPHATE SYNTHASE"/>
    <property type="match status" value="1"/>
</dbReference>
<keyword evidence="5" id="KW-1185">Reference proteome</keyword>
<dbReference type="SUPFAM" id="SSF48576">
    <property type="entry name" value="Terpenoid synthases"/>
    <property type="match status" value="1"/>
</dbReference>
<keyword evidence="2" id="KW-0460">Magnesium</keyword>
<accession>A0A6L2Q304</accession>
<dbReference type="SFLD" id="SFLDS00005">
    <property type="entry name" value="Isoprenoid_Synthase_Type_I"/>
    <property type="match status" value="1"/>
</dbReference>
<evidence type="ECO:0000256" key="2">
    <source>
        <dbReference type="ARBA" id="ARBA00022842"/>
    </source>
</evidence>
<evidence type="ECO:0000313" key="5">
    <source>
        <dbReference type="Proteomes" id="UP000502823"/>
    </source>
</evidence>
<dbReference type="GO" id="GO:0004659">
    <property type="term" value="F:prenyltransferase activity"/>
    <property type="evidence" value="ECO:0007669"/>
    <property type="project" value="InterPro"/>
</dbReference>
<sequence length="285" mass="32532">KILPPLAHIVQVPGKNIRSKLVHAFNYWLKAPADKLVEVGDMSEYLHNASLLIDDIQDNAVLRRGIPAAHKIYGVSCTINAAKYGIVTGIKKVLSLNHPDATTVFTELVLDALRGQEMDIHWRDTFVCPSVEEYKEIVKRKTGALFTCQMKMMQLYSKDKTDFTKLTEILGLYFQIRDDYCNLRLQEYSQKKGYCDDLTEGKFSFPIIHAIKSYPDDTQVLDILRQRTHDVELKKHCVTLLEKFGSFSYTRDTLEQLDAALGAEVVKHGGNPKLEAILDELRNWK</sequence>
<dbReference type="InterPro" id="IPR033749">
    <property type="entry name" value="Polyprenyl_synt_CS"/>
</dbReference>
<dbReference type="OrthoDB" id="6921389at2759"/>
<dbReference type="InterPro" id="IPR008949">
    <property type="entry name" value="Isoprenoid_synthase_dom_sf"/>
</dbReference>
<evidence type="ECO:0008006" key="6">
    <source>
        <dbReference type="Google" id="ProtNLM"/>
    </source>
</evidence>
<feature type="non-terminal residue" evidence="4">
    <location>
        <position position="1"/>
    </location>
</feature>
<dbReference type="GO" id="GO:0042811">
    <property type="term" value="P:pheromone biosynthetic process"/>
    <property type="evidence" value="ECO:0007669"/>
    <property type="project" value="UniProtKB-ARBA"/>
</dbReference>
<proteinExistence type="inferred from homology"/>
<comment type="similarity">
    <text evidence="3">Belongs to the FPP/GGPP synthase family.</text>
</comment>
<organism evidence="4 5">
    <name type="scientific">Coptotermes formosanus</name>
    <name type="common">Formosan subterranean termite</name>
    <dbReference type="NCBI Taxonomy" id="36987"/>
    <lineage>
        <taxon>Eukaryota</taxon>
        <taxon>Metazoa</taxon>
        <taxon>Ecdysozoa</taxon>
        <taxon>Arthropoda</taxon>
        <taxon>Hexapoda</taxon>
        <taxon>Insecta</taxon>
        <taxon>Pterygota</taxon>
        <taxon>Neoptera</taxon>
        <taxon>Polyneoptera</taxon>
        <taxon>Dictyoptera</taxon>
        <taxon>Blattodea</taxon>
        <taxon>Blattoidea</taxon>
        <taxon>Termitoidae</taxon>
        <taxon>Rhinotermitidae</taxon>
        <taxon>Coptotermes</taxon>
    </lineage>
</organism>
<dbReference type="GO" id="GO:0046872">
    <property type="term" value="F:metal ion binding"/>
    <property type="evidence" value="ECO:0007669"/>
    <property type="project" value="UniProtKB-KW"/>
</dbReference>
<protein>
    <recommendedName>
        <fullName evidence="6">Geranylgeranyl pyrophosphate synthase</fullName>
    </recommendedName>
</protein>
<dbReference type="Gene3D" id="1.10.600.10">
    <property type="entry name" value="Farnesyl Diphosphate Synthase"/>
    <property type="match status" value="1"/>
</dbReference>
<evidence type="ECO:0000256" key="3">
    <source>
        <dbReference type="RuleBase" id="RU004466"/>
    </source>
</evidence>
<dbReference type="PROSITE" id="PS00723">
    <property type="entry name" value="POLYPRENYL_SYNTHASE_1"/>
    <property type="match status" value="1"/>
</dbReference>
<dbReference type="Pfam" id="PF00348">
    <property type="entry name" value="polyprenyl_synt"/>
    <property type="match status" value="1"/>
</dbReference>
<dbReference type="Proteomes" id="UP000502823">
    <property type="component" value="Unassembled WGS sequence"/>
</dbReference>
<comment type="caution">
    <text evidence="4">The sequence shown here is derived from an EMBL/GenBank/DDBJ whole genome shotgun (WGS) entry which is preliminary data.</text>
</comment>
<dbReference type="InterPro" id="IPR000092">
    <property type="entry name" value="Polyprenyl_synt"/>
</dbReference>
<dbReference type="CDD" id="cd00685">
    <property type="entry name" value="Trans_IPPS_HT"/>
    <property type="match status" value="1"/>
</dbReference>
<evidence type="ECO:0000256" key="1">
    <source>
        <dbReference type="ARBA" id="ARBA00022723"/>
    </source>
</evidence>
<dbReference type="PANTHER" id="PTHR12001:SF44">
    <property type="entry name" value="GERANYLGERANYL PYROPHOSPHATE SYNTHASE"/>
    <property type="match status" value="1"/>
</dbReference>
<dbReference type="GO" id="GO:0008299">
    <property type="term" value="P:isoprenoid biosynthetic process"/>
    <property type="evidence" value="ECO:0007669"/>
    <property type="project" value="InterPro"/>
</dbReference>
<evidence type="ECO:0000313" key="4">
    <source>
        <dbReference type="EMBL" id="GFG39106.1"/>
    </source>
</evidence>
<gene>
    <name evidence="4" type="ORF">Cfor_12240</name>
</gene>
<keyword evidence="3" id="KW-0808">Transferase</keyword>
<reference evidence="5" key="1">
    <citation type="submission" date="2020-01" db="EMBL/GenBank/DDBJ databases">
        <title>Draft genome sequence of the Termite Coptotermes fromosanus.</title>
        <authorList>
            <person name="Itakura S."/>
            <person name="Yosikawa Y."/>
            <person name="Umezawa K."/>
        </authorList>
    </citation>
    <scope>NUCLEOTIDE SEQUENCE [LARGE SCALE GENOMIC DNA]</scope>
</reference>
<dbReference type="InParanoid" id="A0A6L2Q304"/>
<dbReference type="EMBL" id="BLKM01000868">
    <property type="protein sequence ID" value="GFG39106.1"/>
    <property type="molecule type" value="Genomic_DNA"/>
</dbReference>
<name>A0A6L2Q304_COPFO</name>
<dbReference type="AlphaFoldDB" id="A0A6L2Q304"/>
<keyword evidence="1" id="KW-0479">Metal-binding</keyword>